<organism evidence="2">
    <name type="scientific">Timema tahoe</name>
    <dbReference type="NCBI Taxonomy" id="61484"/>
    <lineage>
        <taxon>Eukaryota</taxon>
        <taxon>Metazoa</taxon>
        <taxon>Ecdysozoa</taxon>
        <taxon>Arthropoda</taxon>
        <taxon>Hexapoda</taxon>
        <taxon>Insecta</taxon>
        <taxon>Pterygota</taxon>
        <taxon>Neoptera</taxon>
        <taxon>Polyneoptera</taxon>
        <taxon>Phasmatodea</taxon>
        <taxon>Timematodea</taxon>
        <taxon>Timematoidea</taxon>
        <taxon>Timematidae</taxon>
        <taxon>Timema</taxon>
    </lineage>
</organism>
<evidence type="ECO:0000256" key="1">
    <source>
        <dbReference type="SAM" id="MobiDB-lite"/>
    </source>
</evidence>
<proteinExistence type="predicted"/>
<gene>
    <name evidence="2" type="ORF">TTEB3V08_LOCUS27</name>
</gene>
<accession>A0A7R9IA81</accession>
<evidence type="ECO:0000313" key="2">
    <source>
        <dbReference type="EMBL" id="CAD7451827.1"/>
    </source>
</evidence>
<dbReference type="AlphaFoldDB" id="A0A7R9IA81"/>
<protein>
    <submittedName>
        <fullName evidence="2">Uncharacterized protein</fullName>
    </submittedName>
</protein>
<reference evidence="2" key="1">
    <citation type="submission" date="2020-11" db="EMBL/GenBank/DDBJ databases">
        <authorList>
            <person name="Tran Van P."/>
        </authorList>
    </citation>
    <scope>NUCLEOTIDE SEQUENCE</scope>
</reference>
<name>A0A7R9IA81_9NEOP</name>
<sequence length="153" mass="16712">MLVAGKCLSVRGKEKKKGGGRNTEGLLSYVRELKIHSLVMDHNTNTSKDLRDIFFGNIPDRSDVTHTYLLQWPRGLVRYSTADNGKIEIRILVGCIEGGFFQNSFPLSLKAIAAELNTTGALANYATEAGSQTDKSVPGPRIEPLTPRPPGLD</sequence>
<dbReference type="EMBL" id="OE000003">
    <property type="protein sequence ID" value="CAD7451827.1"/>
    <property type="molecule type" value="Genomic_DNA"/>
</dbReference>
<feature type="region of interest" description="Disordered" evidence="1">
    <location>
        <begin position="128"/>
        <end position="153"/>
    </location>
</feature>